<evidence type="ECO:0000313" key="3">
    <source>
        <dbReference type="Proteomes" id="UP000002730"/>
    </source>
</evidence>
<feature type="transmembrane region" description="Helical" evidence="1">
    <location>
        <begin position="83"/>
        <end position="104"/>
    </location>
</feature>
<dbReference type="EMBL" id="CP002160">
    <property type="protein sequence ID" value="ADL51893.1"/>
    <property type="molecule type" value="Genomic_DNA"/>
</dbReference>
<protein>
    <recommendedName>
        <fullName evidence="4">DUF2752 domain-containing protein</fullName>
    </recommendedName>
</protein>
<dbReference type="Proteomes" id="UP000002730">
    <property type="component" value="Chromosome"/>
</dbReference>
<dbReference type="Pfam" id="PF10825">
    <property type="entry name" value="DUF2752"/>
    <property type="match status" value="1"/>
</dbReference>
<dbReference type="InterPro" id="IPR021215">
    <property type="entry name" value="DUF2752"/>
</dbReference>
<evidence type="ECO:0008006" key="4">
    <source>
        <dbReference type="Google" id="ProtNLM"/>
    </source>
</evidence>
<dbReference type="eggNOG" id="ENOG5033KFV">
    <property type="taxonomic scope" value="Bacteria"/>
</dbReference>
<evidence type="ECO:0000256" key="1">
    <source>
        <dbReference type="SAM" id="Phobius"/>
    </source>
</evidence>
<dbReference type="OrthoDB" id="9815897at2"/>
<dbReference type="AlphaFoldDB" id="D9SN27"/>
<dbReference type="STRING" id="573061.Clocel_2150"/>
<accession>D9SN27</accession>
<sequence length="142" mass="16666">MHKNINNLTPNKIAILRISLLVLPIISIFIFYLLRYYIFSVVKLLPQCTFYEKTSLLCPGCGMTRSILALFRGDILNCLKSNVATMLIVIFGFLKYLELLALSFNKKLFLLPRYPSFYWLGLTLLILYWILRNIEFFLFLKP</sequence>
<keyword evidence="1" id="KW-0472">Membrane</keyword>
<keyword evidence="1" id="KW-0812">Transmembrane</keyword>
<name>D9SN27_CLOC7</name>
<reference evidence="2 3" key="1">
    <citation type="submission" date="2010-08" db="EMBL/GenBank/DDBJ databases">
        <title>Complete sequence of Clostridium cellulovorans 743B.</title>
        <authorList>
            <consortium name="US DOE Joint Genome Institute"/>
            <person name="Lucas S."/>
            <person name="Copeland A."/>
            <person name="Lapidus A."/>
            <person name="Cheng J.-F."/>
            <person name="Bruce D."/>
            <person name="Goodwin L."/>
            <person name="Pitluck S."/>
            <person name="Chertkov O."/>
            <person name="Detter J.C."/>
            <person name="Han C."/>
            <person name="Tapia R."/>
            <person name="Land M."/>
            <person name="Hauser L."/>
            <person name="Chang Y.-J."/>
            <person name="Jeffries C."/>
            <person name="Kyrpides N."/>
            <person name="Ivanova N."/>
            <person name="Mikhailova N."/>
            <person name="Hemme C.L."/>
            <person name="Woyke T."/>
        </authorList>
    </citation>
    <scope>NUCLEOTIDE SEQUENCE [LARGE SCALE GENOMIC DNA]</scope>
    <source>
        <strain evidence="3">ATCC 35296 / DSM 3052 / OCM 3 / 743B</strain>
    </source>
</reference>
<proteinExistence type="predicted"/>
<organism evidence="2 3">
    <name type="scientific">Clostridium cellulovorans (strain ATCC 35296 / DSM 3052 / OCM 3 / 743B)</name>
    <dbReference type="NCBI Taxonomy" id="573061"/>
    <lineage>
        <taxon>Bacteria</taxon>
        <taxon>Bacillati</taxon>
        <taxon>Bacillota</taxon>
        <taxon>Clostridia</taxon>
        <taxon>Eubacteriales</taxon>
        <taxon>Clostridiaceae</taxon>
        <taxon>Clostridium</taxon>
    </lineage>
</organism>
<keyword evidence="1" id="KW-1133">Transmembrane helix</keyword>
<feature type="transmembrane region" description="Helical" evidence="1">
    <location>
        <begin position="12"/>
        <end position="34"/>
    </location>
</feature>
<evidence type="ECO:0000313" key="2">
    <source>
        <dbReference type="EMBL" id="ADL51893.1"/>
    </source>
</evidence>
<dbReference type="HOGENOM" id="CLU_098258_2_1_9"/>
<feature type="transmembrane region" description="Helical" evidence="1">
    <location>
        <begin position="116"/>
        <end position="140"/>
    </location>
</feature>
<gene>
    <name evidence="2" type="ordered locus">Clocel_2150</name>
</gene>
<dbReference type="KEGG" id="ccb:Clocel_2150"/>
<keyword evidence="3" id="KW-1185">Reference proteome</keyword>